<evidence type="ECO:0000256" key="6">
    <source>
        <dbReference type="ARBA" id="ARBA00023157"/>
    </source>
</evidence>
<evidence type="ECO:0000256" key="2">
    <source>
        <dbReference type="ARBA" id="ARBA00022475"/>
    </source>
</evidence>
<keyword evidence="12" id="KW-1185">Reference proteome</keyword>
<dbReference type="InterPro" id="IPR012946">
    <property type="entry name" value="X8"/>
</dbReference>
<dbReference type="FunFam" id="1.20.58.1040:FF:000001">
    <property type="entry name" value="Glucan endo-1,3-beta-glucosidase 4"/>
    <property type="match status" value="1"/>
</dbReference>
<feature type="compositionally biased region" description="Low complexity" evidence="9">
    <location>
        <begin position="261"/>
        <end position="271"/>
    </location>
</feature>
<dbReference type="Gene3D" id="1.20.58.1040">
    <property type="match status" value="1"/>
</dbReference>
<keyword evidence="3" id="KW-0336">GPI-anchor</keyword>
<evidence type="ECO:0000256" key="9">
    <source>
        <dbReference type="SAM" id="MobiDB-lite"/>
    </source>
</evidence>
<feature type="compositionally biased region" description="Low complexity" evidence="9">
    <location>
        <begin position="156"/>
        <end position="166"/>
    </location>
</feature>
<feature type="domain" description="X8" evidence="10">
    <location>
        <begin position="170"/>
        <end position="254"/>
    </location>
</feature>
<feature type="region of interest" description="Disordered" evidence="9">
    <location>
        <begin position="92"/>
        <end position="167"/>
    </location>
</feature>
<evidence type="ECO:0000313" key="11">
    <source>
        <dbReference type="EMBL" id="KAE8656166.1"/>
    </source>
</evidence>
<evidence type="ECO:0000256" key="1">
    <source>
        <dbReference type="ARBA" id="ARBA00004609"/>
    </source>
</evidence>
<dbReference type="PANTHER" id="PTHR31044">
    <property type="entry name" value="BETA-1,3 GLUCANASE"/>
    <property type="match status" value="1"/>
</dbReference>
<accession>A0A6A2X2P1</accession>
<keyword evidence="4" id="KW-0732">Signal</keyword>
<dbReference type="SMART" id="SM00768">
    <property type="entry name" value="X8"/>
    <property type="match status" value="1"/>
</dbReference>
<gene>
    <name evidence="11" type="ORF">F3Y22_tig00117005pilonHSYRG00025</name>
</gene>
<name>A0A6A2X2P1_HIBSY</name>
<evidence type="ECO:0000256" key="4">
    <source>
        <dbReference type="ARBA" id="ARBA00022729"/>
    </source>
</evidence>
<dbReference type="GO" id="GO:0009506">
    <property type="term" value="C:plasmodesma"/>
    <property type="evidence" value="ECO:0007669"/>
    <property type="project" value="UniProtKB-ARBA"/>
</dbReference>
<dbReference type="GO" id="GO:0005886">
    <property type="term" value="C:plasma membrane"/>
    <property type="evidence" value="ECO:0007669"/>
    <property type="project" value="UniProtKB-SubCell"/>
</dbReference>
<dbReference type="Proteomes" id="UP000436088">
    <property type="component" value="Unassembled WGS sequence"/>
</dbReference>
<keyword evidence="7" id="KW-0325">Glycoprotein</keyword>
<evidence type="ECO:0000256" key="7">
    <source>
        <dbReference type="ARBA" id="ARBA00023180"/>
    </source>
</evidence>
<evidence type="ECO:0000256" key="5">
    <source>
        <dbReference type="ARBA" id="ARBA00023136"/>
    </source>
</evidence>
<feature type="compositionally biased region" description="Low complexity" evidence="9">
    <location>
        <begin position="131"/>
        <end position="149"/>
    </location>
</feature>
<dbReference type="GO" id="GO:0098552">
    <property type="term" value="C:side of membrane"/>
    <property type="evidence" value="ECO:0007669"/>
    <property type="project" value="UniProtKB-KW"/>
</dbReference>
<organism evidence="11 12">
    <name type="scientific">Hibiscus syriacus</name>
    <name type="common">Rose of Sharon</name>
    <dbReference type="NCBI Taxonomy" id="106335"/>
    <lineage>
        <taxon>Eukaryota</taxon>
        <taxon>Viridiplantae</taxon>
        <taxon>Streptophyta</taxon>
        <taxon>Embryophyta</taxon>
        <taxon>Tracheophyta</taxon>
        <taxon>Spermatophyta</taxon>
        <taxon>Magnoliopsida</taxon>
        <taxon>eudicotyledons</taxon>
        <taxon>Gunneridae</taxon>
        <taxon>Pentapetalae</taxon>
        <taxon>rosids</taxon>
        <taxon>malvids</taxon>
        <taxon>Malvales</taxon>
        <taxon>Malvaceae</taxon>
        <taxon>Malvoideae</taxon>
        <taxon>Hibiscus</taxon>
    </lineage>
</organism>
<comment type="subcellular location">
    <subcellularLocation>
        <location evidence="1">Cell membrane</location>
        <topology evidence="1">Lipid-anchor</topology>
        <topology evidence="1">GPI-anchor</topology>
    </subcellularLocation>
</comment>
<keyword evidence="5" id="KW-0472">Membrane</keyword>
<dbReference type="InterPro" id="IPR044788">
    <property type="entry name" value="X8_dom_prot"/>
</dbReference>
<evidence type="ECO:0000259" key="10">
    <source>
        <dbReference type="SMART" id="SM00768"/>
    </source>
</evidence>
<dbReference type="EMBL" id="VEPZ02001768">
    <property type="protein sequence ID" value="KAE8656166.1"/>
    <property type="molecule type" value="Genomic_DNA"/>
</dbReference>
<proteinExistence type="predicted"/>
<evidence type="ECO:0000313" key="12">
    <source>
        <dbReference type="Proteomes" id="UP000436088"/>
    </source>
</evidence>
<feature type="region of interest" description="Disordered" evidence="9">
    <location>
        <begin position="261"/>
        <end position="299"/>
    </location>
</feature>
<evidence type="ECO:0000256" key="8">
    <source>
        <dbReference type="ARBA" id="ARBA00023288"/>
    </source>
</evidence>
<comment type="caution">
    <text evidence="11">The sequence shown here is derived from an EMBL/GenBank/DDBJ whole genome shotgun (WGS) entry which is preliminary data.</text>
</comment>
<keyword evidence="2" id="KW-1003">Cell membrane</keyword>
<evidence type="ECO:0000256" key="3">
    <source>
        <dbReference type="ARBA" id="ARBA00022622"/>
    </source>
</evidence>
<protein>
    <recommendedName>
        <fullName evidence="10">X8 domain-containing protein</fullName>
    </recommendedName>
</protein>
<dbReference type="Pfam" id="PF07983">
    <property type="entry name" value="X8"/>
    <property type="match status" value="1"/>
</dbReference>
<feature type="compositionally biased region" description="Low complexity" evidence="9">
    <location>
        <begin position="95"/>
        <end position="123"/>
    </location>
</feature>
<dbReference type="AlphaFoldDB" id="A0A6A2X2P1"/>
<sequence length="333" mass="35082">MRHQNHLDINGNGIEPDCTNFPAAWSDIAQHLSRCYSLRQGWKQLDGGMIWIFLPCASISRKPPLREVNQRKQCNQESRLLLDPSISTTLLDNVPIVNPTPTTPGTTPNPTSPSTEPITNPTTPITPPTAPVTNPTTPTTTPTAPVTNPTTPPTTPTTQNPTPTTSSGGSWCIANQGASSTALQVALDYACGYGGADCSAIQPGGSCYEPSTVQNHASYAFNDYYQKHPDPTSCVFGGTAQLTNTDPSNGNCHYAASSPTSVTPPASITPPATLPPPDTMTPPFGMSPPFTGPGGVYGSAEPTGLPSSASSMPFSYVLIFTTMSLLVAYKLWT</sequence>
<dbReference type="PANTHER" id="PTHR31044:SF127">
    <property type="entry name" value="X8 DOMAIN-CONTAINING PROTEIN"/>
    <property type="match status" value="1"/>
</dbReference>
<keyword evidence="6" id="KW-1015">Disulfide bond</keyword>
<keyword evidence="8" id="KW-0449">Lipoprotein</keyword>
<reference evidence="11" key="1">
    <citation type="submission" date="2019-09" db="EMBL/GenBank/DDBJ databases">
        <title>Draft genome information of white flower Hibiscus syriacus.</title>
        <authorList>
            <person name="Kim Y.-M."/>
        </authorList>
    </citation>
    <scope>NUCLEOTIDE SEQUENCE [LARGE SCALE GENOMIC DNA]</scope>
    <source>
        <strain evidence="11">YM2019G1</strain>
    </source>
</reference>